<protein>
    <submittedName>
        <fullName evidence="1">Helix-turn-helix domain-containing protein</fullName>
    </submittedName>
</protein>
<organism evidence="1 2">
    <name type="scientific">Rhizobium lentis</name>
    <dbReference type="NCBI Taxonomy" id="1138194"/>
    <lineage>
        <taxon>Bacteria</taxon>
        <taxon>Pseudomonadati</taxon>
        <taxon>Pseudomonadota</taxon>
        <taxon>Alphaproteobacteria</taxon>
        <taxon>Hyphomicrobiales</taxon>
        <taxon>Rhizobiaceae</taxon>
        <taxon>Rhizobium/Agrobacterium group</taxon>
        <taxon>Rhizobium</taxon>
    </lineage>
</organism>
<proteinExistence type="predicted"/>
<sequence>MSAGLSLAAAAAELGIHRQRVYEWVDRYPEFADTVKLAMAKRQLFLERRLLSADVGPVVTSTIFALKNAGAEDWRDKQELEHKGQVSLTPVINLNGNAG</sequence>
<evidence type="ECO:0000313" key="2">
    <source>
        <dbReference type="Proteomes" id="UP000770629"/>
    </source>
</evidence>
<dbReference type="EMBL" id="JABDYF010000003">
    <property type="protein sequence ID" value="MBX5089360.1"/>
    <property type="molecule type" value="Genomic_DNA"/>
</dbReference>
<name>A0ABS7IE09_9HYPH</name>
<gene>
    <name evidence="1" type="ORF">HJB60_09270</name>
</gene>
<dbReference type="Gene3D" id="1.10.10.60">
    <property type="entry name" value="Homeodomain-like"/>
    <property type="match status" value="1"/>
</dbReference>
<comment type="caution">
    <text evidence="1">The sequence shown here is derived from an EMBL/GenBank/DDBJ whole genome shotgun (WGS) entry which is preliminary data.</text>
</comment>
<evidence type="ECO:0000313" key="1">
    <source>
        <dbReference type="EMBL" id="MBX5089360.1"/>
    </source>
</evidence>
<reference evidence="1 2" key="1">
    <citation type="submission" date="2020-04" db="EMBL/GenBank/DDBJ databases">
        <title>Global-level population genomics: horizontal gene transfer, symbiosis and evolution in Rhizobia.</title>
        <authorList>
            <person name="Gai Y."/>
        </authorList>
    </citation>
    <scope>NUCLEOTIDE SEQUENCE [LARGE SCALE GENOMIC DNA]</scope>
    <source>
        <strain evidence="1 2">BLR33</strain>
    </source>
</reference>
<dbReference type="Proteomes" id="UP000770629">
    <property type="component" value="Unassembled WGS sequence"/>
</dbReference>
<keyword evidence="2" id="KW-1185">Reference proteome</keyword>
<dbReference type="Pfam" id="PF13384">
    <property type="entry name" value="HTH_23"/>
    <property type="match status" value="1"/>
</dbReference>
<accession>A0ABS7IE09</accession>